<evidence type="ECO:0000256" key="10">
    <source>
        <dbReference type="SAM" id="MobiDB-lite"/>
    </source>
</evidence>
<comment type="caution">
    <text evidence="12">The sequence shown here is derived from an EMBL/GenBank/DDBJ whole genome shotgun (WGS) entry which is preliminary data.</text>
</comment>
<protein>
    <recommendedName>
        <fullName evidence="9">DNA mismatch repair protein</fullName>
    </recommendedName>
</protein>
<dbReference type="InterPro" id="IPR036187">
    <property type="entry name" value="DNA_mismatch_repair_MutS_sf"/>
</dbReference>
<keyword evidence="5 9" id="KW-0067">ATP-binding</keyword>
<dbReference type="Pfam" id="PF05192">
    <property type="entry name" value="MutS_III"/>
    <property type="match status" value="1"/>
</dbReference>
<dbReference type="PROSITE" id="PS00486">
    <property type="entry name" value="DNA_MISMATCH_REPAIR_2"/>
    <property type="match status" value="1"/>
</dbReference>
<comment type="subcellular location">
    <subcellularLocation>
        <location evidence="1">Nucleus</location>
    </subcellularLocation>
</comment>
<dbReference type="PANTHER" id="PTHR11361:SF122">
    <property type="entry name" value="DNA MISMATCH REPAIR PROTEIN MSH3"/>
    <property type="match status" value="1"/>
</dbReference>
<dbReference type="SUPFAM" id="SSF48334">
    <property type="entry name" value="DNA repair protein MutS, domain III"/>
    <property type="match status" value="1"/>
</dbReference>
<dbReference type="Gene3D" id="3.40.1170.10">
    <property type="entry name" value="DNA repair protein MutS, domain I"/>
    <property type="match status" value="1"/>
</dbReference>
<dbReference type="SUPFAM" id="SSF52540">
    <property type="entry name" value="P-loop containing nucleoside triphosphate hydrolases"/>
    <property type="match status" value="1"/>
</dbReference>
<feature type="compositionally biased region" description="Low complexity" evidence="10">
    <location>
        <begin position="90"/>
        <end position="102"/>
    </location>
</feature>
<evidence type="ECO:0000259" key="11">
    <source>
        <dbReference type="PROSITE" id="PS00486"/>
    </source>
</evidence>
<dbReference type="FunFam" id="1.10.1420.10:FF:000004">
    <property type="entry name" value="DNA mismatch repair protein Msh3"/>
    <property type="match status" value="1"/>
</dbReference>
<dbReference type="GO" id="GO:0140664">
    <property type="term" value="F:ATP-dependent DNA damage sensor activity"/>
    <property type="evidence" value="ECO:0007669"/>
    <property type="project" value="InterPro"/>
</dbReference>
<evidence type="ECO:0000256" key="7">
    <source>
        <dbReference type="ARBA" id="ARBA00023204"/>
    </source>
</evidence>
<dbReference type="InterPro" id="IPR000432">
    <property type="entry name" value="DNA_mismatch_repair_MutS_C"/>
</dbReference>
<dbReference type="AlphaFoldDB" id="A0A835Q0R8"/>
<dbReference type="Gene3D" id="3.40.50.300">
    <property type="entry name" value="P-loop containing nucleotide triphosphate hydrolases"/>
    <property type="match status" value="1"/>
</dbReference>
<dbReference type="InterPro" id="IPR007696">
    <property type="entry name" value="DNA_mismatch_repair_MutS_core"/>
</dbReference>
<dbReference type="GO" id="GO:0006312">
    <property type="term" value="P:mitotic recombination"/>
    <property type="evidence" value="ECO:0007669"/>
    <property type="project" value="TreeGrafter"/>
</dbReference>
<dbReference type="GO" id="GO:0006298">
    <property type="term" value="P:mismatch repair"/>
    <property type="evidence" value="ECO:0007669"/>
    <property type="project" value="InterPro"/>
</dbReference>
<organism evidence="12 13">
    <name type="scientific">Vanilla planifolia</name>
    <name type="common">Vanilla</name>
    <dbReference type="NCBI Taxonomy" id="51239"/>
    <lineage>
        <taxon>Eukaryota</taxon>
        <taxon>Viridiplantae</taxon>
        <taxon>Streptophyta</taxon>
        <taxon>Embryophyta</taxon>
        <taxon>Tracheophyta</taxon>
        <taxon>Spermatophyta</taxon>
        <taxon>Magnoliopsida</taxon>
        <taxon>Liliopsida</taxon>
        <taxon>Asparagales</taxon>
        <taxon>Orchidaceae</taxon>
        <taxon>Vanilloideae</taxon>
        <taxon>Vanilleae</taxon>
        <taxon>Vanilla</taxon>
    </lineage>
</organism>
<dbReference type="Pfam" id="PF05188">
    <property type="entry name" value="MutS_II"/>
    <property type="match status" value="1"/>
</dbReference>
<dbReference type="FunFam" id="3.30.420.110:FF:000010">
    <property type="entry name" value="DNA mismatch repair protein"/>
    <property type="match status" value="1"/>
</dbReference>
<evidence type="ECO:0000256" key="9">
    <source>
        <dbReference type="PIRNR" id="PIRNR037677"/>
    </source>
</evidence>
<keyword evidence="7 9" id="KW-0234">DNA repair</keyword>
<dbReference type="InterPro" id="IPR016151">
    <property type="entry name" value="DNA_mismatch_repair_MutS_N"/>
</dbReference>
<evidence type="ECO:0000256" key="5">
    <source>
        <dbReference type="ARBA" id="ARBA00022840"/>
    </source>
</evidence>
<feature type="domain" description="DNA mismatch repair proteins mutS family" evidence="11">
    <location>
        <begin position="890"/>
        <end position="906"/>
    </location>
</feature>
<gene>
    <name evidence="12" type="ORF">HPP92_020477</name>
</gene>
<dbReference type="Gene3D" id="3.30.420.110">
    <property type="entry name" value="MutS, connector domain"/>
    <property type="match status" value="1"/>
</dbReference>
<evidence type="ECO:0000313" key="12">
    <source>
        <dbReference type="EMBL" id="KAG0462001.1"/>
    </source>
</evidence>
<dbReference type="PANTHER" id="PTHR11361">
    <property type="entry name" value="DNA MISMATCH REPAIR PROTEIN MUTS FAMILY MEMBER"/>
    <property type="match status" value="1"/>
</dbReference>
<proteinExistence type="inferred from homology"/>
<dbReference type="InterPro" id="IPR036678">
    <property type="entry name" value="MutS_con_dom_sf"/>
</dbReference>
<evidence type="ECO:0000256" key="4">
    <source>
        <dbReference type="ARBA" id="ARBA00022763"/>
    </source>
</evidence>
<evidence type="ECO:0000256" key="1">
    <source>
        <dbReference type="ARBA" id="ARBA00004123"/>
    </source>
</evidence>
<reference evidence="12 13" key="1">
    <citation type="journal article" date="2020" name="Nat. Food">
        <title>A phased Vanilla planifolia genome enables genetic improvement of flavour and production.</title>
        <authorList>
            <person name="Hasing T."/>
            <person name="Tang H."/>
            <person name="Brym M."/>
            <person name="Khazi F."/>
            <person name="Huang T."/>
            <person name="Chambers A.H."/>
        </authorList>
    </citation>
    <scope>NUCLEOTIDE SEQUENCE [LARGE SCALE GENOMIC DNA]</scope>
    <source>
        <tissue evidence="12">Leaf</tissue>
    </source>
</reference>
<keyword evidence="4 9" id="KW-0227">DNA damage</keyword>
<dbReference type="OrthoDB" id="10252754at2759"/>
<evidence type="ECO:0000256" key="6">
    <source>
        <dbReference type="ARBA" id="ARBA00023125"/>
    </source>
</evidence>
<comment type="similarity">
    <text evidence="2">Belongs to the DNA mismatch repair MutS family. MSH3 subfamily.</text>
</comment>
<dbReference type="GO" id="GO:0005524">
    <property type="term" value="F:ATP binding"/>
    <property type="evidence" value="ECO:0007669"/>
    <property type="project" value="UniProtKB-UniRule"/>
</dbReference>
<name>A0A835Q0R8_VANPL</name>
<dbReference type="GO" id="GO:0030983">
    <property type="term" value="F:mismatched DNA binding"/>
    <property type="evidence" value="ECO:0007669"/>
    <property type="project" value="UniProtKB-UniRule"/>
</dbReference>
<dbReference type="SUPFAM" id="SSF55271">
    <property type="entry name" value="DNA repair protein MutS, domain I"/>
    <property type="match status" value="1"/>
</dbReference>
<dbReference type="InterPro" id="IPR027417">
    <property type="entry name" value="P-loop_NTPase"/>
</dbReference>
<evidence type="ECO:0000256" key="2">
    <source>
        <dbReference type="ARBA" id="ARBA00007094"/>
    </source>
</evidence>
<keyword evidence="8" id="KW-0539">Nucleus</keyword>
<dbReference type="Pfam" id="PF00488">
    <property type="entry name" value="MutS_V"/>
    <property type="match status" value="2"/>
</dbReference>
<dbReference type="InterPro" id="IPR017261">
    <property type="entry name" value="DNA_mismatch_repair_MutS/MSH"/>
</dbReference>
<keyword evidence="6 9" id="KW-0238">DNA-binding</keyword>
<dbReference type="InterPro" id="IPR007695">
    <property type="entry name" value="DNA_mismatch_repair_MutS-lik_N"/>
</dbReference>
<evidence type="ECO:0000256" key="8">
    <source>
        <dbReference type="ARBA" id="ARBA00023242"/>
    </source>
</evidence>
<dbReference type="SMART" id="SM00534">
    <property type="entry name" value="MUTSac"/>
    <property type="match status" value="1"/>
</dbReference>
<feature type="compositionally biased region" description="Low complexity" evidence="10">
    <location>
        <begin position="19"/>
        <end position="56"/>
    </location>
</feature>
<feature type="region of interest" description="Disordered" evidence="10">
    <location>
        <begin position="1"/>
        <end position="104"/>
    </location>
</feature>
<dbReference type="Pfam" id="PF01624">
    <property type="entry name" value="MutS_I"/>
    <property type="match status" value="1"/>
</dbReference>
<accession>A0A835Q0R8</accession>
<dbReference type="Gene3D" id="1.10.1420.10">
    <property type="match status" value="2"/>
</dbReference>
<sequence length="1135" mass="123823">MGKQKQQVISRFFAPKPAPSSAPTNESSPPSCSPSCLKSSPRITTTVSFSPSSTASRRSHPQSPSLNPSPKRPKLSFNERLVSKLPDPPASSSLPPSRKPLAQNPKYTPLEQQVLELKSDHPDVLLMVEVGYRYRFFGEDAETAARILGIVSHFDHNFLTASIPTFRLNVHVRRLVNAGYKVGVVKQTETAAIKAHGSNRLGPFTRGLSALYTRSTIEAAEGMEGGGEEEILGSGGNYLLCVVEKEVLTGEKGSAVADCFDVKIGIVGVEISTGEVIHGEFNDYVTRSALEAVVLSLSPVEILLGEPLSASTEKLLLSFAATTSNIRVERTTCNYSSDGGALAELMSLYEDVADGSIKAIECSNGRNMVDASSGFEGILSMPELSVQALATTMRYMKKFGLEKILCMGASFRPFFSNVELTLSANTLHQLEVLKNNYNGSIEGSLLHAMDRTSTSFGSRLLKHWVTHPLCDRNSILARLDAVAEIAESMDSIGGSQAIVLAEENCYNALAQTGIGSSISQVIKMLAKSPDIQRGIARIFHRTAEASEFIGVIQAILMAGKQLQKLYEDDNGNDVTPQGNLVKSALLRRLIFTASSSSLISHAAKLLSSLNKDAANQSDVLNLFNASGDQFPEVVSGKILVEIEKEKLDSLIGQYRKQLGMFNLNFICVAGVTHLIELSSDARVPSNWVKVNSTKKTVRYHPPEVLAALDKLVLAKEEFSVTCRKTWANFLAEFGKYYAQFQSAVQALAALDCLHSLAILSRNQKYVRPTFTSNEEPCQIYISSGRHAVLESILGDNFVPNDTYLHADGEHCQIITGPNMGGKSCYIRQVALIVIMAQVGSFVPAYSANLHVIDGIYTRMGASDRIQHGTSTFFEEVRETSYIMEHCTPNSLVIIDELGRGTSTHDGVAIAYATLHYILQQKKSMTLFVTHYPQILDIQREFEGSVGAYHVSYLTVQKPSDVCEARTEADVVEAHHISHLTVQSSVGVCELRMESDVESVCDQEVTFLYKVVRGASGSSFGLNVARLAQLPDSCIRRAALISAKLEEDTCSRLQNRLEPLIRQPAGLLQASANSSDHHKGSSKENGEIDELAKACFKVLSFIKSAAISAETDIIFSNLERARDFARLVIKYSFTLP</sequence>
<dbReference type="InterPro" id="IPR045076">
    <property type="entry name" value="MutS"/>
</dbReference>
<dbReference type="SUPFAM" id="SSF53150">
    <property type="entry name" value="DNA repair protein MutS, domain II"/>
    <property type="match status" value="1"/>
</dbReference>
<comment type="function">
    <text evidence="9">Component of the post-replicative DNA mismatch repair system (MMR).</text>
</comment>
<dbReference type="SMART" id="SM00533">
    <property type="entry name" value="MUTSd"/>
    <property type="match status" value="1"/>
</dbReference>
<keyword evidence="3 9" id="KW-0547">Nucleotide-binding</keyword>
<dbReference type="EMBL" id="JADCNM010000011">
    <property type="protein sequence ID" value="KAG0462001.1"/>
    <property type="molecule type" value="Genomic_DNA"/>
</dbReference>
<dbReference type="GO" id="GO:0005634">
    <property type="term" value="C:nucleus"/>
    <property type="evidence" value="ECO:0007669"/>
    <property type="project" value="UniProtKB-SubCell"/>
</dbReference>
<dbReference type="Proteomes" id="UP000639772">
    <property type="component" value="Chromosome 11"/>
</dbReference>
<dbReference type="InterPro" id="IPR007860">
    <property type="entry name" value="DNA_mmatch_repair_MutS_con_dom"/>
</dbReference>
<dbReference type="PIRSF" id="PIRSF037677">
    <property type="entry name" value="DNA_mis_repair_Msh6"/>
    <property type="match status" value="1"/>
</dbReference>
<dbReference type="FunFam" id="3.40.1170.10:FF:000004">
    <property type="entry name" value="DNA mismatch repair protein"/>
    <property type="match status" value="1"/>
</dbReference>
<evidence type="ECO:0000313" key="13">
    <source>
        <dbReference type="Proteomes" id="UP000639772"/>
    </source>
</evidence>
<evidence type="ECO:0000256" key="3">
    <source>
        <dbReference type="ARBA" id="ARBA00022741"/>
    </source>
</evidence>